<evidence type="ECO:0000256" key="3">
    <source>
        <dbReference type="ARBA" id="ARBA00022553"/>
    </source>
</evidence>
<proteinExistence type="predicted"/>
<keyword evidence="4" id="KW-0808">Transferase</keyword>
<dbReference type="InterPro" id="IPR003594">
    <property type="entry name" value="HATPase_dom"/>
</dbReference>
<dbReference type="GO" id="GO:0005524">
    <property type="term" value="F:ATP binding"/>
    <property type="evidence" value="ECO:0007669"/>
    <property type="project" value="UniProtKB-KW"/>
</dbReference>
<dbReference type="PANTHER" id="PTHR24421">
    <property type="entry name" value="NITRATE/NITRITE SENSOR PROTEIN NARX-RELATED"/>
    <property type="match status" value="1"/>
</dbReference>
<name>A0A8J3W972_9ACTN</name>
<keyword evidence="9" id="KW-0812">Transmembrane</keyword>
<gene>
    <name evidence="11" type="ORF">Plo01_69360</name>
</gene>
<evidence type="ECO:0000256" key="6">
    <source>
        <dbReference type="ARBA" id="ARBA00022777"/>
    </source>
</evidence>
<dbReference type="CDD" id="cd16917">
    <property type="entry name" value="HATPase_UhpB-NarQ-NarX-like"/>
    <property type="match status" value="1"/>
</dbReference>
<keyword evidence="5" id="KW-0547">Nucleotide-binding</keyword>
<feature type="transmembrane region" description="Helical" evidence="9">
    <location>
        <begin position="150"/>
        <end position="167"/>
    </location>
</feature>
<dbReference type="Pfam" id="PF02518">
    <property type="entry name" value="HATPase_c"/>
    <property type="match status" value="1"/>
</dbReference>
<dbReference type="GO" id="GO:0016020">
    <property type="term" value="C:membrane"/>
    <property type="evidence" value="ECO:0007669"/>
    <property type="project" value="InterPro"/>
</dbReference>
<feature type="transmembrane region" description="Helical" evidence="9">
    <location>
        <begin position="83"/>
        <end position="109"/>
    </location>
</feature>
<evidence type="ECO:0000259" key="10">
    <source>
        <dbReference type="SMART" id="SM00387"/>
    </source>
</evidence>
<keyword evidence="9" id="KW-1133">Transmembrane helix</keyword>
<dbReference type="GO" id="GO:0046983">
    <property type="term" value="F:protein dimerization activity"/>
    <property type="evidence" value="ECO:0007669"/>
    <property type="project" value="InterPro"/>
</dbReference>
<dbReference type="Gene3D" id="3.30.565.10">
    <property type="entry name" value="Histidine kinase-like ATPase, C-terminal domain"/>
    <property type="match status" value="1"/>
</dbReference>
<dbReference type="Gene3D" id="1.20.5.1930">
    <property type="match status" value="1"/>
</dbReference>
<dbReference type="InterPro" id="IPR050482">
    <property type="entry name" value="Sensor_HK_TwoCompSys"/>
</dbReference>
<evidence type="ECO:0000256" key="1">
    <source>
        <dbReference type="ARBA" id="ARBA00000085"/>
    </source>
</evidence>
<keyword evidence="12" id="KW-1185">Reference proteome</keyword>
<dbReference type="Proteomes" id="UP000616724">
    <property type="component" value="Unassembled WGS sequence"/>
</dbReference>
<evidence type="ECO:0000256" key="4">
    <source>
        <dbReference type="ARBA" id="ARBA00022679"/>
    </source>
</evidence>
<accession>A0A8J3W972</accession>
<evidence type="ECO:0000256" key="7">
    <source>
        <dbReference type="ARBA" id="ARBA00022840"/>
    </source>
</evidence>
<dbReference type="PANTHER" id="PTHR24421:SF10">
    <property type="entry name" value="NITRATE_NITRITE SENSOR PROTEIN NARQ"/>
    <property type="match status" value="1"/>
</dbReference>
<dbReference type="AlphaFoldDB" id="A0A8J3W972"/>
<dbReference type="Pfam" id="PF07730">
    <property type="entry name" value="HisKA_3"/>
    <property type="match status" value="1"/>
</dbReference>
<evidence type="ECO:0000256" key="9">
    <source>
        <dbReference type="SAM" id="Phobius"/>
    </source>
</evidence>
<dbReference type="SMART" id="SM00387">
    <property type="entry name" value="HATPase_c"/>
    <property type="match status" value="1"/>
</dbReference>
<dbReference type="EMBL" id="BOOH01000060">
    <property type="protein sequence ID" value="GIH80507.1"/>
    <property type="molecule type" value="Genomic_DNA"/>
</dbReference>
<dbReference type="InterPro" id="IPR011712">
    <property type="entry name" value="Sig_transdc_His_kin_sub3_dim/P"/>
</dbReference>
<sequence length="401" mass="41954">MAEPRGRRYRAAVAFFCHPLVRRAFAVLLAGQMLYGTGFAAVTAARRWGWPGAAAVAAAGVAAAACCLLALAREGERRNAVLLGLTLLGGLALNAAAVYGGMAFLYIAVYALPFRTAPRPATALIASGITAFAAVSPLSGPAGWELGGNLLGLGYAAVLAFLIRQLVVTRERSAEAAEARAREAVLAERTRLAREVHDILAHSQSAQIVHLEGARLMLERGRDPAAALERVNRAAGLARTSLEETRRALDALRGQELPLAERLERLAVEYRSVTGAACTVSVTGDPGPLEAEARLAVARTAQEALTNARKHAPGAPVTVDLRLREDWCELEVRDEGGAAGRPPAAGSGYGLVGMRERAELIGGSLTAGPSGEGFGVLLRVPVRRGGEPRAARNGAAESRTT</sequence>
<reference evidence="11 12" key="1">
    <citation type="submission" date="2021-01" db="EMBL/GenBank/DDBJ databases">
        <title>Whole genome shotgun sequence of Planobispora longispora NBRC 13918.</title>
        <authorList>
            <person name="Komaki H."/>
            <person name="Tamura T."/>
        </authorList>
    </citation>
    <scope>NUCLEOTIDE SEQUENCE [LARGE SCALE GENOMIC DNA]</scope>
    <source>
        <strain evidence="11 12">NBRC 13918</strain>
    </source>
</reference>
<dbReference type="GO" id="GO:0000155">
    <property type="term" value="F:phosphorelay sensor kinase activity"/>
    <property type="evidence" value="ECO:0007669"/>
    <property type="project" value="InterPro"/>
</dbReference>
<feature type="transmembrane region" description="Helical" evidence="9">
    <location>
        <begin position="121"/>
        <end position="138"/>
    </location>
</feature>
<dbReference type="InterPro" id="IPR036890">
    <property type="entry name" value="HATPase_C_sf"/>
</dbReference>
<evidence type="ECO:0000256" key="5">
    <source>
        <dbReference type="ARBA" id="ARBA00022741"/>
    </source>
</evidence>
<comment type="caution">
    <text evidence="11">The sequence shown here is derived from an EMBL/GenBank/DDBJ whole genome shotgun (WGS) entry which is preliminary data.</text>
</comment>
<evidence type="ECO:0000313" key="11">
    <source>
        <dbReference type="EMBL" id="GIH80507.1"/>
    </source>
</evidence>
<protein>
    <recommendedName>
        <fullName evidence="2">histidine kinase</fullName>
        <ecNumber evidence="2">2.7.13.3</ecNumber>
    </recommendedName>
</protein>
<keyword evidence="3" id="KW-0597">Phosphoprotein</keyword>
<keyword evidence="9" id="KW-0472">Membrane</keyword>
<evidence type="ECO:0000256" key="2">
    <source>
        <dbReference type="ARBA" id="ARBA00012438"/>
    </source>
</evidence>
<comment type="catalytic activity">
    <reaction evidence="1">
        <text>ATP + protein L-histidine = ADP + protein N-phospho-L-histidine.</text>
        <dbReference type="EC" id="2.7.13.3"/>
    </reaction>
</comment>
<organism evidence="11 12">
    <name type="scientific">Planobispora longispora</name>
    <dbReference type="NCBI Taxonomy" id="28887"/>
    <lineage>
        <taxon>Bacteria</taxon>
        <taxon>Bacillati</taxon>
        <taxon>Actinomycetota</taxon>
        <taxon>Actinomycetes</taxon>
        <taxon>Streptosporangiales</taxon>
        <taxon>Streptosporangiaceae</taxon>
        <taxon>Planobispora</taxon>
    </lineage>
</organism>
<dbReference type="EC" id="2.7.13.3" evidence="2"/>
<dbReference type="SUPFAM" id="SSF55874">
    <property type="entry name" value="ATPase domain of HSP90 chaperone/DNA topoisomerase II/histidine kinase"/>
    <property type="match status" value="1"/>
</dbReference>
<keyword evidence="8" id="KW-0902">Two-component regulatory system</keyword>
<feature type="transmembrane region" description="Helical" evidence="9">
    <location>
        <begin position="50"/>
        <end position="71"/>
    </location>
</feature>
<evidence type="ECO:0000313" key="12">
    <source>
        <dbReference type="Proteomes" id="UP000616724"/>
    </source>
</evidence>
<feature type="domain" description="Histidine kinase/HSP90-like ATPase" evidence="10">
    <location>
        <begin position="292"/>
        <end position="384"/>
    </location>
</feature>
<keyword evidence="7" id="KW-0067">ATP-binding</keyword>
<evidence type="ECO:0000256" key="8">
    <source>
        <dbReference type="ARBA" id="ARBA00023012"/>
    </source>
</evidence>
<dbReference type="RefSeq" id="WP_203894933.1">
    <property type="nucleotide sequence ID" value="NZ_BOOH01000060.1"/>
</dbReference>
<keyword evidence="6" id="KW-0418">Kinase</keyword>